<keyword evidence="2" id="KW-0472">Membrane</keyword>
<dbReference type="KEGG" id="rpm:RSPPHO_00593"/>
<organism evidence="3 4">
    <name type="scientific">Pararhodospirillum photometricum DSM 122</name>
    <dbReference type="NCBI Taxonomy" id="1150469"/>
    <lineage>
        <taxon>Bacteria</taxon>
        <taxon>Pseudomonadati</taxon>
        <taxon>Pseudomonadota</taxon>
        <taxon>Alphaproteobacteria</taxon>
        <taxon>Rhodospirillales</taxon>
        <taxon>Rhodospirillaceae</taxon>
        <taxon>Pararhodospirillum</taxon>
    </lineage>
</organism>
<keyword evidence="2" id="KW-0812">Transmembrane</keyword>
<sequence length="164" mass="18066">MVFVNFMNISEIPLIFLGVCSMNYLGIATLMVLGVLSVPVQAQMRSDSNRHEETTPFRGDGPREHREFPAAPSHRLPPSPIGQNASAEDYLRSARDSLAAGRTGQAQQSLEMAETRGLSRTVVQGHANERTQEKVSLQIAEARRALGNGQRREALRLIDSILMP</sequence>
<proteinExistence type="predicted"/>
<protein>
    <submittedName>
        <fullName evidence="3">Uncharacterized protein</fullName>
    </submittedName>
</protein>
<name>H6SPU9_PARPM</name>
<reference evidence="3 4" key="1">
    <citation type="submission" date="2012-02" db="EMBL/GenBank/DDBJ databases">
        <title>Shotgun genome sequence of Phaeospirillum photometricum DSM 122.</title>
        <authorList>
            <person name="Duquesne K."/>
            <person name="Sturgis J."/>
        </authorList>
    </citation>
    <scope>NUCLEOTIDE SEQUENCE [LARGE SCALE GENOMIC DNA]</scope>
    <source>
        <strain evidence="4">DSM122</strain>
    </source>
</reference>
<feature type="compositionally biased region" description="Basic and acidic residues" evidence="1">
    <location>
        <begin position="47"/>
        <end position="68"/>
    </location>
</feature>
<accession>H6SPU9</accession>
<evidence type="ECO:0000313" key="4">
    <source>
        <dbReference type="Proteomes" id="UP000033220"/>
    </source>
</evidence>
<keyword evidence="4" id="KW-1185">Reference proteome</keyword>
<dbReference type="AlphaFoldDB" id="H6SPU9"/>
<feature type="region of interest" description="Disordered" evidence="1">
    <location>
        <begin position="44"/>
        <end position="88"/>
    </location>
</feature>
<gene>
    <name evidence="3" type="ORF">RSPPHO_00593</name>
</gene>
<dbReference type="EMBL" id="HE663493">
    <property type="protein sequence ID" value="CCG07219.1"/>
    <property type="molecule type" value="Genomic_DNA"/>
</dbReference>
<keyword evidence="2" id="KW-1133">Transmembrane helix</keyword>
<dbReference type="Proteomes" id="UP000033220">
    <property type="component" value="Chromosome DSM 122"/>
</dbReference>
<evidence type="ECO:0000256" key="2">
    <source>
        <dbReference type="SAM" id="Phobius"/>
    </source>
</evidence>
<feature type="transmembrane region" description="Helical" evidence="2">
    <location>
        <begin position="12"/>
        <end position="36"/>
    </location>
</feature>
<dbReference type="HOGENOM" id="CLU_1617725_0_0_5"/>
<evidence type="ECO:0000313" key="3">
    <source>
        <dbReference type="EMBL" id="CCG07219.1"/>
    </source>
</evidence>
<evidence type="ECO:0000256" key="1">
    <source>
        <dbReference type="SAM" id="MobiDB-lite"/>
    </source>
</evidence>
<dbReference type="PATRIC" id="fig|1150469.3.peg.693"/>